<keyword evidence="1" id="KW-1133">Transmembrane helix</keyword>
<evidence type="ECO:0008006" key="3">
    <source>
        <dbReference type="Google" id="ProtNLM"/>
    </source>
</evidence>
<comment type="caution">
    <text evidence="2">The sequence shown here is derived from an EMBL/GenBank/DDBJ whole genome shotgun (WGS) entry which is preliminary data.</text>
</comment>
<sequence>MQIMIDRVGYRTIDSTLFTIANLVNLLIMGIMLSRPKGLARLEYALGIVIVAMIVPVGIALILNIVGKREWWAIALPLLLISFFVVSLMFDYILKLDWRNTALLWPYITIYYLASIGMIGYSFSIDKPYGFITLTTYFLALFAAWYAHSR</sequence>
<dbReference type="EMBL" id="BARS01025476">
    <property type="protein sequence ID" value="GAG04575.1"/>
    <property type="molecule type" value="Genomic_DNA"/>
</dbReference>
<keyword evidence="1" id="KW-0812">Transmembrane</keyword>
<gene>
    <name evidence="2" type="ORF">S01H1_40254</name>
</gene>
<accession>X0UG78</accession>
<protein>
    <recommendedName>
        <fullName evidence="3">7TM-DISM receptor extracellular domain-containing protein</fullName>
    </recommendedName>
</protein>
<feature type="transmembrane region" description="Helical" evidence="1">
    <location>
        <begin position="71"/>
        <end position="90"/>
    </location>
</feature>
<evidence type="ECO:0000313" key="2">
    <source>
        <dbReference type="EMBL" id="GAG04575.1"/>
    </source>
</evidence>
<dbReference type="AlphaFoldDB" id="X0UG78"/>
<feature type="transmembrane region" description="Helical" evidence="1">
    <location>
        <begin position="102"/>
        <end position="123"/>
    </location>
</feature>
<feature type="transmembrane region" description="Helical" evidence="1">
    <location>
        <begin position="45"/>
        <end position="65"/>
    </location>
</feature>
<feature type="transmembrane region" description="Helical" evidence="1">
    <location>
        <begin position="129"/>
        <end position="147"/>
    </location>
</feature>
<evidence type="ECO:0000256" key="1">
    <source>
        <dbReference type="SAM" id="Phobius"/>
    </source>
</evidence>
<feature type="transmembrane region" description="Helical" evidence="1">
    <location>
        <begin position="15"/>
        <end position="33"/>
    </location>
</feature>
<organism evidence="2">
    <name type="scientific">marine sediment metagenome</name>
    <dbReference type="NCBI Taxonomy" id="412755"/>
    <lineage>
        <taxon>unclassified sequences</taxon>
        <taxon>metagenomes</taxon>
        <taxon>ecological metagenomes</taxon>
    </lineage>
</organism>
<name>X0UG78_9ZZZZ</name>
<proteinExistence type="predicted"/>
<keyword evidence="1" id="KW-0472">Membrane</keyword>
<reference evidence="2" key="1">
    <citation type="journal article" date="2014" name="Front. Microbiol.">
        <title>High frequency of phylogenetically diverse reductive dehalogenase-homologous genes in deep subseafloor sedimentary metagenomes.</title>
        <authorList>
            <person name="Kawai M."/>
            <person name="Futagami T."/>
            <person name="Toyoda A."/>
            <person name="Takaki Y."/>
            <person name="Nishi S."/>
            <person name="Hori S."/>
            <person name="Arai W."/>
            <person name="Tsubouchi T."/>
            <person name="Morono Y."/>
            <person name="Uchiyama I."/>
            <person name="Ito T."/>
            <person name="Fujiyama A."/>
            <person name="Inagaki F."/>
            <person name="Takami H."/>
        </authorList>
    </citation>
    <scope>NUCLEOTIDE SEQUENCE</scope>
    <source>
        <strain evidence="2">Expedition CK06-06</strain>
    </source>
</reference>